<proteinExistence type="predicted"/>
<dbReference type="InterPro" id="IPR036291">
    <property type="entry name" value="NAD(P)-bd_dom_sf"/>
</dbReference>
<dbReference type="AlphaFoldDB" id="A0A0N7LRQ6"/>
<feature type="domain" description="NAD-dependent epimerase/dehydratase" evidence="1">
    <location>
        <begin position="104"/>
        <end position="189"/>
    </location>
</feature>
<reference evidence="2 3" key="1">
    <citation type="submission" date="2015-09" db="EMBL/GenBank/DDBJ databases">
        <authorList>
            <consortium name="Swine Surveillance"/>
        </authorList>
    </citation>
    <scope>NUCLEOTIDE SEQUENCE [LARGE SCALE GENOMIC DNA]</scope>
    <source>
        <strain evidence="2 3">CECT 7688</strain>
    </source>
</reference>
<dbReference type="EMBL" id="CYPW01000006">
    <property type="protein sequence ID" value="CUH51484.1"/>
    <property type="molecule type" value="Genomic_DNA"/>
</dbReference>
<dbReference type="InterPro" id="IPR001509">
    <property type="entry name" value="Epimerase_deHydtase"/>
</dbReference>
<dbReference type="STRING" id="321267.SHM7688_00921"/>
<gene>
    <name evidence="2" type="ORF">SHM7688_00921</name>
</gene>
<keyword evidence="3" id="KW-1185">Reference proteome</keyword>
<name>A0A0N7LRQ6_9RHOB</name>
<evidence type="ECO:0000313" key="3">
    <source>
        <dbReference type="Proteomes" id="UP000054823"/>
    </source>
</evidence>
<organism evidence="2 3">
    <name type="scientific">Shimia marina</name>
    <dbReference type="NCBI Taxonomy" id="321267"/>
    <lineage>
        <taxon>Bacteria</taxon>
        <taxon>Pseudomonadati</taxon>
        <taxon>Pseudomonadota</taxon>
        <taxon>Alphaproteobacteria</taxon>
        <taxon>Rhodobacterales</taxon>
        <taxon>Roseobacteraceae</taxon>
    </lineage>
</organism>
<protein>
    <submittedName>
        <fullName evidence="2">UDP-glucose 4-epimerase</fullName>
    </submittedName>
</protein>
<accession>A0A0N7LRQ6</accession>
<dbReference type="Pfam" id="PF01370">
    <property type="entry name" value="Epimerase"/>
    <property type="match status" value="1"/>
</dbReference>
<dbReference type="SUPFAM" id="SSF51735">
    <property type="entry name" value="NAD(P)-binding Rossmann-fold domains"/>
    <property type="match status" value="1"/>
</dbReference>
<dbReference type="Gene3D" id="3.40.50.720">
    <property type="entry name" value="NAD(P)-binding Rossmann-like Domain"/>
    <property type="match status" value="1"/>
</dbReference>
<dbReference type="Proteomes" id="UP000054823">
    <property type="component" value="Unassembled WGS sequence"/>
</dbReference>
<sequence length="307" mass="33207">MRGLTAKNRLGFMTLTSETCTEPANDERARTLLILGANGKLGRLMRAACARIPELQAGWRIIWAARREGAGIDLVVPNGVLPTGFPQADAVLALWGVVPGQGNLEDNTLLAQRALEVARASGAQRVLHCSSSAVYGPGRDCDEQAALTPVNAYGLAKIAMEEHILAQKQADAEWPESCLLRIANVVGADSLFAAMTRGGPVTLDAFEVGQSPVRSYATPEILWQAVCAALSAERLPEVLNVAAANPVAMHQLLEAAQHRFVWQPAPFTAVAEVSMNVTRLQRLTGRRLTVPPEEMIRQWQMLCEEEV</sequence>
<evidence type="ECO:0000313" key="2">
    <source>
        <dbReference type="EMBL" id="CUH51484.1"/>
    </source>
</evidence>
<evidence type="ECO:0000259" key="1">
    <source>
        <dbReference type="Pfam" id="PF01370"/>
    </source>
</evidence>